<dbReference type="InParanoid" id="A0A7M7IT92"/>
<name>A0A7M7IT92_NASVI</name>
<accession>A0A7M7IT92</accession>
<dbReference type="KEGG" id="nvi:107981011"/>
<dbReference type="OMA" id="GHYESSH"/>
<protein>
    <submittedName>
        <fullName evidence="3">Uncharacterized protein</fullName>
    </submittedName>
</protein>
<feature type="transmembrane region" description="Helical" evidence="2">
    <location>
        <begin position="49"/>
        <end position="67"/>
    </location>
</feature>
<evidence type="ECO:0000256" key="2">
    <source>
        <dbReference type="SAM" id="Phobius"/>
    </source>
</evidence>
<sequence length="132" mass="14434">MTFKALLNYGGYHHDAPTPPAMDRYHGGGAHYDHGHGWHSKGKGGGGNGAALSALTLLAFLFLMNVMQQSLMENNATETTTATTIFLREDQQPISLTARQDGDKSVEKDTAESSVEKEVKKEKTYIKIIKPN</sequence>
<evidence type="ECO:0000313" key="3">
    <source>
        <dbReference type="EnsemblMetazoa" id="XP_016840334"/>
    </source>
</evidence>
<keyword evidence="4" id="KW-1185">Reference proteome</keyword>
<reference evidence="3" key="1">
    <citation type="submission" date="2021-01" db="UniProtKB">
        <authorList>
            <consortium name="EnsemblMetazoa"/>
        </authorList>
    </citation>
    <scope>IDENTIFICATION</scope>
</reference>
<organism evidence="3 4">
    <name type="scientific">Nasonia vitripennis</name>
    <name type="common">Parasitic wasp</name>
    <dbReference type="NCBI Taxonomy" id="7425"/>
    <lineage>
        <taxon>Eukaryota</taxon>
        <taxon>Metazoa</taxon>
        <taxon>Ecdysozoa</taxon>
        <taxon>Arthropoda</taxon>
        <taxon>Hexapoda</taxon>
        <taxon>Insecta</taxon>
        <taxon>Pterygota</taxon>
        <taxon>Neoptera</taxon>
        <taxon>Endopterygota</taxon>
        <taxon>Hymenoptera</taxon>
        <taxon>Apocrita</taxon>
        <taxon>Proctotrupomorpha</taxon>
        <taxon>Chalcidoidea</taxon>
        <taxon>Pteromalidae</taxon>
        <taxon>Pteromalinae</taxon>
        <taxon>Nasonia</taxon>
    </lineage>
</organism>
<dbReference type="EnsemblMetazoa" id="XM_016984845">
    <property type="protein sequence ID" value="XP_016840334"/>
    <property type="gene ID" value="LOC107981011"/>
</dbReference>
<keyword evidence="2" id="KW-0812">Transmembrane</keyword>
<feature type="compositionally biased region" description="Basic and acidic residues" evidence="1">
    <location>
        <begin position="100"/>
        <end position="116"/>
    </location>
</feature>
<evidence type="ECO:0000313" key="4">
    <source>
        <dbReference type="Proteomes" id="UP000002358"/>
    </source>
</evidence>
<keyword evidence="2" id="KW-0472">Membrane</keyword>
<keyword evidence="2" id="KW-1133">Transmembrane helix</keyword>
<dbReference type="AlphaFoldDB" id="A0A7M7IT92"/>
<proteinExistence type="predicted"/>
<feature type="region of interest" description="Disordered" evidence="1">
    <location>
        <begin position="90"/>
        <end position="116"/>
    </location>
</feature>
<gene>
    <name evidence="3" type="primary">107981011</name>
</gene>
<evidence type="ECO:0000256" key="1">
    <source>
        <dbReference type="SAM" id="MobiDB-lite"/>
    </source>
</evidence>
<dbReference type="Proteomes" id="UP000002358">
    <property type="component" value="Chromosome 4"/>
</dbReference>